<proteinExistence type="predicted"/>
<accession>A0AAV4Y6E8</accession>
<dbReference type="Proteomes" id="UP001054945">
    <property type="component" value="Unassembled WGS sequence"/>
</dbReference>
<sequence>MNSNESDVLDVDFDPDLLIHLLGKLKLDSIPEDISDTLSSIENRAEENICDRGFEAQNLAIDPIIENLQNNAIAREQNNYTSIQDVSTSSQSERKEVKIQKESSSLQAKYSTATQHGPSKEDIYPACDSLDFHWQRFPFSNTSSSRSFGCFPSLKKQGFSKQSCNSLTKSISSQDSGYDTSSTISPSPPFLSTETFNSDDFCHDEVDEQLESLLAGLVEVENTLLLPASPTNNSKVPVLTNAINPEEHKEKIVNFLKESPSIDSVQVSVILSNENSYTSETVENISEKDDENSAMSLNMLQKDDDGQIFIYKKGSINEKNKILKQIQDNERVHKIKLIRLLGRSLKRANDDDRENVKRRRLLSSKTSNKGTQLKDSCL</sequence>
<name>A0AAV4Y6E8_CAEEX</name>
<comment type="caution">
    <text evidence="1">The sequence shown here is derived from an EMBL/GenBank/DDBJ whole genome shotgun (WGS) entry which is preliminary data.</text>
</comment>
<keyword evidence="2" id="KW-1185">Reference proteome</keyword>
<protein>
    <submittedName>
        <fullName evidence="1">Uncharacterized protein</fullName>
    </submittedName>
</protein>
<gene>
    <name evidence="1" type="primary">AVEN_185392_1</name>
    <name evidence="1" type="ORF">CEXT_155281</name>
</gene>
<dbReference type="AlphaFoldDB" id="A0AAV4Y6E8"/>
<reference evidence="1 2" key="1">
    <citation type="submission" date="2021-06" db="EMBL/GenBank/DDBJ databases">
        <title>Caerostris extrusa draft genome.</title>
        <authorList>
            <person name="Kono N."/>
            <person name="Arakawa K."/>
        </authorList>
    </citation>
    <scope>NUCLEOTIDE SEQUENCE [LARGE SCALE GENOMIC DNA]</scope>
</reference>
<evidence type="ECO:0000313" key="1">
    <source>
        <dbReference type="EMBL" id="GIZ02718.1"/>
    </source>
</evidence>
<evidence type="ECO:0000313" key="2">
    <source>
        <dbReference type="Proteomes" id="UP001054945"/>
    </source>
</evidence>
<dbReference type="EMBL" id="BPLR01018846">
    <property type="protein sequence ID" value="GIZ02718.1"/>
    <property type="molecule type" value="Genomic_DNA"/>
</dbReference>
<organism evidence="1 2">
    <name type="scientific">Caerostris extrusa</name>
    <name type="common">Bark spider</name>
    <name type="synonym">Caerostris bankana</name>
    <dbReference type="NCBI Taxonomy" id="172846"/>
    <lineage>
        <taxon>Eukaryota</taxon>
        <taxon>Metazoa</taxon>
        <taxon>Ecdysozoa</taxon>
        <taxon>Arthropoda</taxon>
        <taxon>Chelicerata</taxon>
        <taxon>Arachnida</taxon>
        <taxon>Araneae</taxon>
        <taxon>Araneomorphae</taxon>
        <taxon>Entelegynae</taxon>
        <taxon>Araneoidea</taxon>
        <taxon>Araneidae</taxon>
        <taxon>Caerostris</taxon>
    </lineage>
</organism>